<dbReference type="InParanoid" id="A0A162PYG2"/>
<dbReference type="InterPro" id="IPR045269">
    <property type="entry name" value="Atg1-like"/>
</dbReference>
<evidence type="ECO:0000313" key="10">
    <source>
        <dbReference type="EMBL" id="OAD75416.1"/>
    </source>
</evidence>
<dbReference type="OrthoDB" id="346907at2759"/>
<evidence type="ECO:0000256" key="4">
    <source>
        <dbReference type="ARBA" id="ARBA00022777"/>
    </source>
</evidence>
<evidence type="ECO:0000259" key="9">
    <source>
        <dbReference type="PROSITE" id="PS50011"/>
    </source>
</evidence>
<dbReference type="RefSeq" id="XP_018293456.1">
    <property type="nucleotide sequence ID" value="XM_018431036.1"/>
</dbReference>
<organism evidence="10 11">
    <name type="scientific">Phycomyces blakesleeanus (strain ATCC 8743b / DSM 1359 / FGSC 10004 / NBRC 33097 / NRRL 1555)</name>
    <dbReference type="NCBI Taxonomy" id="763407"/>
    <lineage>
        <taxon>Eukaryota</taxon>
        <taxon>Fungi</taxon>
        <taxon>Fungi incertae sedis</taxon>
        <taxon>Mucoromycota</taxon>
        <taxon>Mucoromycotina</taxon>
        <taxon>Mucoromycetes</taxon>
        <taxon>Mucorales</taxon>
        <taxon>Phycomycetaceae</taxon>
        <taxon>Phycomyces</taxon>
    </lineage>
</organism>
<dbReference type="Pfam" id="PF21127">
    <property type="entry name" value="ATG1-like_MIT2"/>
    <property type="match status" value="1"/>
</dbReference>
<evidence type="ECO:0000256" key="3">
    <source>
        <dbReference type="ARBA" id="ARBA00022741"/>
    </source>
</evidence>
<keyword evidence="5 7" id="KW-0067">ATP-binding</keyword>
<dbReference type="GO" id="GO:0005776">
    <property type="term" value="C:autophagosome"/>
    <property type="evidence" value="ECO:0007669"/>
    <property type="project" value="TreeGrafter"/>
</dbReference>
<evidence type="ECO:0000256" key="7">
    <source>
        <dbReference type="PROSITE-ProRule" id="PRU10141"/>
    </source>
</evidence>
<evidence type="ECO:0000256" key="8">
    <source>
        <dbReference type="SAM" id="MobiDB-lite"/>
    </source>
</evidence>
<feature type="domain" description="Protein kinase" evidence="9">
    <location>
        <begin position="24"/>
        <end position="339"/>
    </location>
</feature>
<dbReference type="EC" id="2.7.11.1" evidence="1"/>
<dbReference type="PANTHER" id="PTHR24348:SF22">
    <property type="entry name" value="NON-SPECIFIC SERINE_THREONINE PROTEIN KINASE"/>
    <property type="match status" value="1"/>
</dbReference>
<dbReference type="PANTHER" id="PTHR24348">
    <property type="entry name" value="SERINE/THREONINE-PROTEIN KINASE UNC-51-RELATED"/>
    <property type="match status" value="1"/>
</dbReference>
<gene>
    <name evidence="10" type="ORF">PHYBLDRAFT_143661</name>
</gene>
<dbReference type="PROSITE" id="PS50011">
    <property type="entry name" value="PROTEIN_KINASE_DOM"/>
    <property type="match status" value="1"/>
</dbReference>
<feature type="compositionally biased region" description="Polar residues" evidence="8">
    <location>
        <begin position="531"/>
        <end position="552"/>
    </location>
</feature>
<dbReference type="InterPro" id="IPR022708">
    <property type="entry name" value="Atg1-like_tMIT"/>
</dbReference>
<dbReference type="GO" id="GO:0042594">
    <property type="term" value="P:response to starvation"/>
    <property type="evidence" value="ECO:0007669"/>
    <property type="project" value="TreeGrafter"/>
</dbReference>
<feature type="compositionally biased region" description="Low complexity" evidence="8">
    <location>
        <begin position="412"/>
        <end position="426"/>
    </location>
</feature>
<dbReference type="GO" id="GO:0034045">
    <property type="term" value="C:phagophore assembly site membrane"/>
    <property type="evidence" value="ECO:0007669"/>
    <property type="project" value="TreeGrafter"/>
</dbReference>
<dbReference type="GO" id="GO:0000422">
    <property type="term" value="P:autophagy of mitochondrion"/>
    <property type="evidence" value="ECO:0007669"/>
    <property type="project" value="TreeGrafter"/>
</dbReference>
<dbReference type="GeneID" id="28991942"/>
<keyword evidence="4" id="KW-0418">Kinase</keyword>
<reference evidence="11" key="1">
    <citation type="submission" date="2015-06" db="EMBL/GenBank/DDBJ databases">
        <title>Expansion of signal transduction pathways in fungi by whole-genome duplication.</title>
        <authorList>
            <consortium name="DOE Joint Genome Institute"/>
            <person name="Corrochano L.M."/>
            <person name="Kuo A."/>
            <person name="Marcet-Houben M."/>
            <person name="Polaino S."/>
            <person name="Salamov A."/>
            <person name="Villalobos J.M."/>
            <person name="Alvarez M.I."/>
            <person name="Avalos J."/>
            <person name="Benito E.P."/>
            <person name="Benoit I."/>
            <person name="Burger G."/>
            <person name="Camino L.P."/>
            <person name="Canovas D."/>
            <person name="Cerda-Olmedo E."/>
            <person name="Cheng J.-F."/>
            <person name="Dominguez A."/>
            <person name="Elias M."/>
            <person name="Eslava A.P."/>
            <person name="Glaser F."/>
            <person name="Grimwood J."/>
            <person name="Gutierrez G."/>
            <person name="Heitman J."/>
            <person name="Henrissat B."/>
            <person name="Iturriaga E.A."/>
            <person name="Lang B.F."/>
            <person name="Lavin J.L."/>
            <person name="Lee S."/>
            <person name="Li W."/>
            <person name="Lindquist E."/>
            <person name="Lopez-Garcia S."/>
            <person name="Luque E.M."/>
            <person name="Marcos A.T."/>
            <person name="Martin J."/>
            <person name="McCluskey K."/>
            <person name="Medina H.R."/>
            <person name="Miralles-Duran A."/>
            <person name="Miyazaki A."/>
            <person name="Munoz-Torres E."/>
            <person name="Oguiza J.A."/>
            <person name="Ohm R."/>
            <person name="Olmedo M."/>
            <person name="Orejas M."/>
            <person name="Ortiz-Castellanos L."/>
            <person name="Pisabarro A.G."/>
            <person name="Rodriguez-Romero J."/>
            <person name="Ruiz-Herrera J."/>
            <person name="Ruiz-Vazquez R."/>
            <person name="Sanz C."/>
            <person name="Schackwitz W."/>
            <person name="Schmutz J."/>
            <person name="Shahriari M."/>
            <person name="Shelest E."/>
            <person name="Silva-Franco F."/>
            <person name="Soanes D."/>
            <person name="Syed K."/>
            <person name="Tagua V.G."/>
            <person name="Talbot N.J."/>
            <person name="Thon M."/>
            <person name="De vries R.P."/>
            <person name="Wiebenga A."/>
            <person name="Yadav J.S."/>
            <person name="Braun E.L."/>
            <person name="Baker S."/>
            <person name="Garre V."/>
            <person name="Horwitz B."/>
            <person name="Torres-Martinez S."/>
            <person name="Idnurm A."/>
            <person name="Herrera-Estrella A."/>
            <person name="Gabaldon T."/>
            <person name="Grigoriev I.V."/>
        </authorList>
    </citation>
    <scope>NUCLEOTIDE SEQUENCE [LARGE SCALE GENOMIC DNA]</scope>
    <source>
        <strain evidence="11">NRRL 1555(-)</strain>
    </source>
</reference>
<keyword evidence="2" id="KW-0808">Transferase</keyword>
<dbReference type="FunCoup" id="A0A162PYG2">
    <property type="interactions" value="190"/>
</dbReference>
<feature type="region of interest" description="Disordered" evidence="8">
    <location>
        <begin position="339"/>
        <end position="374"/>
    </location>
</feature>
<dbReference type="FunFam" id="3.30.200.20:FF:000042">
    <property type="entry name" value="Aurora kinase A"/>
    <property type="match status" value="1"/>
</dbReference>
<evidence type="ECO:0000313" key="11">
    <source>
        <dbReference type="Proteomes" id="UP000077315"/>
    </source>
</evidence>
<feature type="region of interest" description="Disordered" evidence="8">
    <location>
        <begin position="391"/>
        <end position="576"/>
    </location>
</feature>
<keyword evidence="3 7" id="KW-0547">Nucleotide-binding</keyword>
<evidence type="ECO:0000256" key="6">
    <source>
        <dbReference type="ARBA" id="ARBA00030237"/>
    </source>
</evidence>
<dbReference type="Pfam" id="PF12063">
    <property type="entry name" value="ATG1-like_MIT1"/>
    <property type="match status" value="1"/>
</dbReference>
<dbReference type="VEuPathDB" id="FungiDB:PHYBLDRAFT_143661"/>
<dbReference type="GO" id="GO:0034727">
    <property type="term" value="P:piecemeal microautophagy of the nucleus"/>
    <property type="evidence" value="ECO:0007669"/>
    <property type="project" value="TreeGrafter"/>
</dbReference>
<evidence type="ECO:0000256" key="2">
    <source>
        <dbReference type="ARBA" id="ARBA00022679"/>
    </source>
</evidence>
<dbReference type="InterPro" id="IPR048941">
    <property type="entry name" value="ATG1-like_MIT2"/>
</dbReference>
<accession>A0A162PYG2</accession>
<feature type="compositionally biased region" description="Acidic residues" evidence="8">
    <location>
        <begin position="352"/>
        <end position="361"/>
    </location>
</feature>
<dbReference type="InterPro" id="IPR017441">
    <property type="entry name" value="Protein_kinase_ATP_BS"/>
</dbReference>
<dbReference type="GO" id="GO:0000045">
    <property type="term" value="P:autophagosome assembly"/>
    <property type="evidence" value="ECO:0007669"/>
    <property type="project" value="TreeGrafter"/>
</dbReference>
<feature type="compositionally biased region" description="Pro residues" evidence="8">
    <location>
        <begin position="504"/>
        <end position="515"/>
    </location>
</feature>
<feature type="region of interest" description="Disordered" evidence="8">
    <location>
        <begin position="258"/>
        <end position="303"/>
    </location>
</feature>
<feature type="compositionally biased region" description="Low complexity" evidence="8">
    <location>
        <begin position="262"/>
        <end position="301"/>
    </location>
</feature>
<protein>
    <recommendedName>
        <fullName evidence="1">non-specific serine/threonine protein kinase</fullName>
        <ecNumber evidence="1">2.7.11.1</ecNumber>
    </recommendedName>
    <alternativeName>
        <fullName evidence="6">Autophagy-related protein 1</fullName>
    </alternativeName>
</protein>
<evidence type="ECO:0000256" key="1">
    <source>
        <dbReference type="ARBA" id="ARBA00012513"/>
    </source>
</evidence>
<feature type="region of interest" description="Disordered" evidence="8">
    <location>
        <begin position="597"/>
        <end position="627"/>
    </location>
</feature>
<dbReference type="InterPro" id="IPR000719">
    <property type="entry name" value="Prot_kinase_dom"/>
</dbReference>
<dbReference type="GO" id="GO:0005829">
    <property type="term" value="C:cytosol"/>
    <property type="evidence" value="ECO:0007669"/>
    <property type="project" value="TreeGrafter"/>
</dbReference>
<keyword evidence="11" id="KW-1185">Reference proteome</keyword>
<feature type="compositionally biased region" description="Low complexity" evidence="8">
    <location>
        <begin position="433"/>
        <end position="450"/>
    </location>
</feature>
<dbReference type="GO" id="GO:0004674">
    <property type="term" value="F:protein serine/threonine kinase activity"/>
    <property type="evidence" value="ECO:0007669"/>
    <property type="project" value="UniProtKB-EC"/>
</dbReference>
<dbReference type="EMBL" id="KV440977">
    <property type="protein sequence ID" value="OAD75416.1"/>
    <property type="molecule type" value="Genomic_DNA"/>
</dbReference>
<dbReference type="Gene3D" id="3.30.200.20">
    <property type="entry name" value="Phosphorylase Kinase, domain 1"/>
    <property type="match status" value="1"/>
</dbReference>
<feature type="compositionally biased region" description="Low complexity" evidence="8">
    <location>
        <begin position="557"/>
        <end position="566"/>
    </location>
</feature>
<dbReference type="AlphaFoldDB" id="A0A162PYG2"/>
<dbReference type="GO" id="GO:0010506">
    <property type="term" value="P:regulation of autophagy"/>
    <property type="evidence" value="ECO:0007669"/>
    <property type="project" value="InterPro"/>
</dbReference>
<feature type="compositionally biased region" description="Polar residues" evidence="8">
    <location>
        <begin position="605"/>
        <end position="622"/>
    </location>
</feature>
<dbReference type="Proteomes" id="UP000077315">
    <property type="component" value="Unassembled WGS sequence"/>
</dbReference>
<proteinExistence type="predicted"/>
<dbReference type="GO" id="GO:0005524">
    <property type="term" value="F:ATP binding"/>
    <property type="evidence" value="ECO:0007669"/>
    <property type="project" value="UniProtKB-UniRule"/>
</dbReference>
<name>A0A162PYG2_PHYB8</name>
<feature type="compositionally biased region" description="Low complexity" evidence="8">
    <location>
        <begin position="473"/>
        <end position="485"/>
    </location>
</feature>
<feature type="binding site" evidence="7">
    <location>
        <position position="53"/>
    </location>
    <ligand>
        <name>ATP</name>
        <dbReference type="ChEBI" id="CHEBI:30616"/>
    </ligand>
</feature>
<dbReference type="SUPFAM" id="SSF56112">
    <property type="entry name" value="Protein kinase-like (PK-like)"/>
    <property type="match status" value="1"/>
</dbReference>
<evidence type="ECO:0000256" key="5">
    <source>
        <dbReference type="ARBA" id="ARBA00022840"/>
    </source>
</evidence>
<dbReference type="PROSITE" id="PS00107">
    <property type="entry name" value="PROTEIN_KINASE_ATP"/>
    <property type="match status" value="1"/>
</dbReference>
<dbReference type="GO" id="GO:0061709">
    <property type="term" value="P:reticulophagy"/>
    <property type="evidence" value="ECO:0007669"/>
    <property type="project" value="TreeGrafter"/>
</dbReference>
<feature type="compositionally biased region" description="Basic and acidic residues" evidence="8">
    <location>
        <begin position="519"/>
        <end position="530"/>
    </location>
</feature>
<dbReference type="Pfam" id="PF00069">
    <property type="entry name" value="Pkinase"/>
    <property type="match status" value="1"/>
</dbReference>
<dbReference type="InterPro" id="IPR011009">
    <property type="entry name" value="Kinase-like_dom_sf"/>
</dbReference>
<dbReference type="STRING" id="763407.A0A162PYG2"/>
<sequence length="901" mass="100819">MSNSSHPISPSDTHDKQEITVGDYVVNAKIGQGSFATVYKAQHKTTQRIVAIKSVSRSKLTKKLQENLESEISILKAIRHDHIVGLIECQNATKHIHLVMEYCSVGDLSQYIRRIRSHKSTRGPAGGLPEHVVRHFLKQLASALQFLRSENLNLLLVLPQEHPNPRFRDSEIPILKVADFGFARFLPNASLADTLCGSPLYMGPEILSYKKYDAKADLWSVGAVLYEMITGRPPFRAQNHLDLLKKIQDNGDRIRFPDEKQQQQQQSDPNNININNNNVSNSNTPNNINNSSSTTTTSSSSRQEVVEIGADLKDLIRKLLKKEPVERISFEEFFLHPAVFGTPESTETGGQSEEESEEEKGENETIGNLNGNGVNGEYGYLDRYRYIDNHNKAKDKGKGKGKGKSRINVQDTGNTNGTSNNNRIYSRSRDSNNSDNNNNNHNHNNYNYDTNENDNDREYRQYNNRQQSPNTPPSRSSSTVSARTPRSSDRPALVSKSRYDPASYEPPPFANPPNTPRQALERRRSSRTENRPTVNHYQSENTFDNTPSISNLGSGSGSRYGSPSRGNTGPEDGEEDVLRGYVVLNRKLIETNQFADDLDGRTHQGKITGSGSNAQHTPGTSPVTPPPIVRERKISTGPGGSALTKALSMASVRLFGFAHPPQNTSKLPLSRVGSPKGFLETNPDNGYSGGMMSEIEQIACMAHAVACMADSKYEKLTRGAGIDPNNNSNENYHQMAEEAYVLHIKSLALLEQGLDTARKYWTRVSDEQARLVFGRLNESVQWMRERFNECLDRASHEGSKIGDEEGSTFVQKLLYERALESSRAAAVLELVGEDFPKCEQNYQTAIWLLSAIMQHEEEGIVLEENDRRIINKFIDSIRTRISALRRKMKRPTEDPNTAFLL</sequence>
<dbReference type="Gene3D" id="1.10.510.10">
    <property type="entry name" value="Transferase(Phosphotransferase) domain 1"/>
    <property type="match status" value="1"/>
</dbReference>